<evidence type="ECO:0000313" key="3">
    <source>
        <dbReference type="Proteomes" id="UP000321960"/>
    </source>
</evidence>
<dbReference type="Proteomes" id="UP000321960">
    <property type="component" value="Unassembled WGS sequence"/>
</dbReference>
<protein>
    <submittedName>
        <fullName evidence="1">Uncharacterized protein</fullName>
    </submittedName>
</protein>
<reference evidence="2" key="4">
    <citation type="submission" date="2023-01" db="EMBL/GenBank/DDBJ databases">
        <title>Draft genome sequence of Methylobacterium oxalidis strain NBRC 107715.</title>
        <authorList>
            <person name="Sun Q."/>
            <person name="Mori K."/>
        </authorList>
    </citation>
    <scope>NUCLEOTIDE SEQUENCE</scope>
    <source>
        <strain evidence="2">NBRC 107715</strain>
    </source>
</reference>
<name>A0A512IZK6_9HYPH</name>
<dbReference type="Proteomes" id="UP001156856">
    <property type="component" value="Unassembled WGS sequence"/>
</dbReference>
<evidence type="ECO:0000313" key="2">
    <source>
        <dbReference type="EMBL" id="GLS67364.1"/>
    </source>
</evidence>
<dbReference type="InterPro" id="IPR034756">
    <property type="entry name" value="T2SSM_b"/>
</dbReference>
<reference evidence="4" key="2">
    <citation type="journal article" date="2019" name="Int. J. Syst. Evol. Microbiol.">
        <title>The Global Catalogue of Microorganisms (GCM) 10K type strain sequencing project: providing services to taxonomists for standard genome sequencing and annotation.</title>
        <authorList>
            <consortium name="The Broad Institute Genomics Platform"/>
            <consortium name="The Broad Institute Genome Sequencing Center for Infectious Disease"/>
            <person name="Wu L."/>
            <person name="Ma J."/>
        </authorList>
    </citation>
    <scope>NUCLEOTIDE SEQUENCE [LARGE SCALE GENOMIC DNA]</scope>
    <source>
        <strain evidence="4">NBRC 107715</strain>
    </source>
</reference>
<dbReference type="EMBL" id="BJZU01000017">
    <property type="protein sequence ID" value="GEP03105.1"/>
    <property type="molecule type" value="Genomic_DNA"/>
</dbReference>
<keyword evidence="4" id="KW-1185">Reference proteome</keyword>
<reference evidence="1 3" key="3">
    <citation type="submission" date="2019-07" db="EMBL/GenBank/DDBJ databases">
        <title>Whole genome shotgun sequence of Methylobacterium oxalidis NBRC 107715.</title>
        <authorList>
            <person name="Hosoyama A."/>
            <person name="Uohara A."/>
            <person name="Ohji S."/>
            <person name="Ichikawa N."/>
        </authorList>
    </citation>
    <scope>NUCLEOTIDE SEQUENCE [LARGE SCALE GENOMIC DNA]</scope>
    <source>
        <strain evidence="1 3">NBRC 107715</strain>
    </source>
</reference>
<gene>
    <name evidence="2" type="ORF">GCM10007888_57480</name>
    <name evidence="1" type="ORF">MOX02_11430</name>
</gene>
<evidence type="ECO:0000313" key="1">
    <source>
        <dbReference type="EMBL" id="GEP03105.1"/>
    </source>
</evidence>
<dbReference type="RefSeq" id="WP_147024837.1">
    <property type="nucleotide sequence ID" value="NZ_BJZU01000017.1"/>
</dbReference>
<comment type="caution">
    <text evidence="1">The sequence shown here is derived from an EMBL/GenBank/DDBJ whole genome shotgun (WGS) entry which is preliminary data.</text>
</comment>
<dbReference type="Pfam" id="PF10741">
    <property type="entry name" value="T2SSM_b"/>
    <property type="match status" value="1"/>
</dbReference>
<reference evidence="2" key="1">
    <citation type="journal article" date="2014" name="Int. J. Syst. Evol. Microbiol.">
        <title>Complete genome of a new Firmicutes species belonging to the dominant human colonic microbiota ('Ruminococcus bicirculans') reveals two chromosomes and a selective capacity to utilize plant glucans.</title>
        <authorList>
            <consortium name="NISC Comparative Sequencing Program"/>
            <person name="Wegmann U."/>
            <person name="Louis P."/>
            <person name="Goesmann A."/>
            <person name="Henrissat B."/>
            <person name="Duncan S.H."/>
            <person name="Flint H.J."/>
        </authorList>
    </citation>
    <scope>NUCLEOTIDE SEQUENCE</scope>
    <source>
        <strain evidence="2">NBRC 107715</strain>
    </source>
</reference>
<proteinExistence type="predicted"/>
<organism evidence="1 3">
    <name type="scientific">Methylobacterium oxalidis</name>
    <dbReference type="NCBI Taxonomy" id="944322"/>
    <lineage>
        <taxon>Bacteria</taxon>
        <taxon>Pseudomonadati</taxon>
        <taxon>Pseudomonadota</taxon>
        <taxon>Alphaproteobacteria</taxon>
        <taxon>Hyphomicrobiales</taxon>
        <taxon>Methylobacteriaceae</taxon>
        <taxon>Methylobacterium</taxon>
    </lineage>
</organism>
<dbReference type="OrthoDB" id="8005645at2"/>
<dbReference type="AlphaFoldDB" id="A0A512IZK6"/>
<evidence type="ECO:0000313" key="4">
    <source>
        <dbReference type="Proteomes" id="UP001156856"/>
    </source>
</evidence>
<sequence length="176" mass="17480">MIGPIAGRIGRPGATILAAGLVLAGLLSAGQVVGGLLDARAEIAEARARLGHLQAAAGRPPPAAPLSGGDEAALLGAFRARLDALASGRALVIDGARVEADPGSPTLPRLHAQMRGTAEALHGLLAALEAGPPLVVVEAAEIGIARPADAVEERPTALRLDLTARGAVLPAADAPR</sequence>
<dbReference type="EMBL" id="BSPK01000112">
    <property type="protein sequence ID" value="GLS67364.1"/>
    <property type="molecule type" value="Genomic_DNA"/>
</dbReference>
<accession>A0A512IZK6</accession>